<comment type="caution">
    <text evidence="8">The sequence shown here is derived from an EMBL/GenBank/DDBJ whole genome shotgun (WGS) entry which is preliminary data.</text>
</comment>
<dbReference type="GeneID" id="94841469"/>
<dbReference type="GO" id="GO:0000930">
    <property type="term" value="C:gamma-tubulin complex"/>
    <property type="evidence" value="ECO:0007669"/>
    <property type="project" value="TreeGrafter"/>
</dbReference>
<dbReference type="Pfam" id="PF17681">
    <property type="entry name" value="GCP_N_terminal"/>
    <property type="match status" value="1"/>
</dbReference>
<evidence type="ECO:0000313" key="9">
    <source>
        <dbReference type="Proteomes" id="UP000179807"/>
    </source>
</evidence>
<dbReference type="PANTHER" id="PTHR19302:SF13">
    <property type="entry name" value="GAMMA-TUBULIN COMPLEX COMPONENT 2"/>
    <property type="match status" value="1"/>
</dbReference>
<keyword evidence="4" id="KW-0493">Microtubule</keyword>
<dbReference type="AlphaFoldDB" id="A0A1J4K0G1"/>
<name>A0A1J4K0G1_9EUKA</name>
<evidence type="ECO:0000256" key="5">
    <source>
        <dbReference type="ARBA" id="ARBA00023212"/>
    </source>
</evidence>
<reference evidence="8" key="1">
    <citation type="submission" date="2016-10" db="EMBL/GenBank/DDBJ databases">
        <authorList>
            <person name="Benchimol M."/>
            <person name="Almeida L.G."/>
            <person name="Vasconcelos A.T."/>
            <person name="Perreira-Neves A."/>
            <person name="Rosa I.A."/>
            <person name="Tasca T."/>
            <person name="Bogo M.R."/>
            <person name="de Souza W."/>
        </authorList>
    </citation>
    <scope>NUCLEOTIDE SEQUENCE [LARGE SCALE GENOMIC DNA]</scope>
    <source>
        <strain evidence="8">K</strain>
    </source>
</reference>
<protein>
    <submittedName>
        <fullName evidence="8">Spc97</fullName>
    </submittedName>
</protein>
<dbReference type="GO" id="GO:0051011">
    <property type="term" value="F:microtubule minus-end binding"/>
    <property type="evidence" value="ECO:0007669"/>
    <property type="project" value="TreeGrafter"/>
</dbReference>
<comment type="subcellular location">
    <subcellularLocation>
        <location evidence="1">Cytoplasm</location>
        <location evidence="1">Cytoskeleton</location>
    </subcellularLocation>
</comment>
<dbReference type="GO" id="GO:0000922">
    <property type="term" value="C:spindle pole"/>
    <property type="evidence" value="ECO:0007669"/>
    <property type="project" value="InterPro"/>
</dbReference>
<evidence type="ECO:0000259" key="7">
    <source>
        <dbReference type="Pfam" id="PF17681"/>
    </source>
</evidence>
<dbReference type="InterPro" id="IPR007259">
    <property type="entry name" value="GCP"/>
</dbReference>
<dbReference type="GO" id="GO:0051321">
    <property type="term" value="P:meiotic cell cycle"/>
    <property type="evidence" value="ECO:0007669"/>
    <property type="project" value="TreeGrafter"/>
</dbReference>
<dbReference type="Proteomes" id="UP000179807">
    <property type="component" value="Unassembled WGS sequence"/>
</dbReference>
<dbReference type="InterPro" id="IPR042241">
    <property type="entry name" value="GCP_C_sf"/>
</dbReference>
<dbReference type="GO" id="GO:0005874">
    <property type="term" value="C:microtubule"/>
    <property type="evidence" value="ECO:0007669"/>
    <property type="project" value="UniProtKB-KW"/>
</dbReference>
<sequence length="623" mass="72695">MDENFIPDWLEDESIILIPDDFESNDTIDISALSKDYEEQLLVSDLIYCLVGASGTYFKPDKSGKLVLTTKLRNSLNRSFIDFILPLCNDVSFIKKFSETHFTLEYGRVLHALCASLKVILSDFTQFIAKIESFQQLTLPMLASNLEKHFDTMHAVSELLSQVRNKRGCKALSIIYNYMTYNCKTDSVRKIMYYVFQSSSEPLLAFIEKWIYNGVVDDPFEEFFIKVNEAIMPEDYMDEYQGRFWQLRFLIVEKQIPVFLQQTSILKILLAGKSKAVLNICGEKLDKSTGLSIQSLQRGIILDSVLYSASLQLMNVMRTKYNIVHYFKMFHSVYLCARGSWISLLFHNSKDSMKAAKQKIHLSSLDVSISMALPENMQDIFYSDMEDELLSEQVKETFIDLGNNNKNDRTTYPATSTNWDFFDVKSRIEWPLILFFPQTIQQKYQLLFRNILLWRRLEYKLNKLWHSSQGIKSIDNMRSVLSLFTRGYLDFISLYVINPQWSKLIDVANKVRNIEDLFKLHDDSISIAYKGMFLNDPRLFSLISCILFLGFQFHKEVKKWVNSTSNKVTEIKTKKQLIRPILKIFEAFQRKVLSLISKLNEIGKTDELYSDFLLWINANNCYK</sequence>
<evidence type="ECO:0000313" key="8">
    <source>
        <dbReference type="EMBL" id="OHT03260.1"/>
    </source>
</evidence>
<dbReference type="GO" id="GO:0043015">
    <property type="term" value="F:gamma-tubulin binding"/>
    <property type="evidence" value="ECO:0007669"/>
    <property type="project" value="InterPro"/>
</dbReference>
<dbReference type="RefSeq" id="XP_068356396.1">
    <property type="nucleotide sequence ID" value="XM_068506765.1"/>
</dbReference>
<dbReference type="EMBL" id="MLAK01000834">
    <property type="protein sequence ID" value="OHT03260.1"/>
    <property type="molecule type" value="Genomic_DNA"/>
</dbReference>
<gene>
    <name evidence="8" type="ORF">TRFO_29397</name>
</gene>
<evidence type="ECO:0000256" key="3">
    <source>
        <dbReference type="ARBA" id="ARBA00022490"/>
    </source>
</evidence>
<dbReference type="GO" id="GO:0031122">
    <property type="term" value="P:cytoplasmic microtubule organization"/>
    <property type="evidence" value="ECO:0007669"/>
    <property type="project" value="TreeGrafter"/>
</dbReference>
<dbReference type="GO" id="GO:0007020">
    <property type="term" value="P:microtubule nucleation"/>
    <property type="evidence" value="ECO:0007669"/>
    <property type="project" value="InterPro"/>
</dbReference>
<evidence type="ECO:0000256" key="1">
    <source>
        <dbReference type="ARBA" id="ARBA00004245"/>
    </source>
</evidence>
<keyword evidence="9" id="KW-1185">Reference proteome</keyword>
<keyword evidence="5" id="KW-0206">Cytoskeleton</keyword>
<feature type="domain" description="Gamma tubulin complex component C-terminal" evidence="6">
    <location>
        <begin position="327"/>
        <end position="622"/>
    </location>
</feature>
<evidence type="ECO:0000259" key="6">
    <source>
        <dbReference type="Pfam" id="PF04130"/>
    </source>
</evidence>
<dbReference type="PANTHER" id="PTHR19302">
    <property type="entry name" value="GAMMA TUBULIN COMPLEX PROTEIN"/>
    <property type="match status" value="1"/>
</dbReference>
<dbReference type="GO" id="GO:0000278">
    <property type="term" value="P:mitotic cell cycle"/>
    <property type="evidence" value="ECO:0007669"/>
    <property type="project" value="TreeGrafter"/>
</dbReference>
<comment type="similarity">
    <text evidence="2">Belongs to the TUBGCP family.</text>
</comment>
<evidence type="ECO:0000256" key="2">
    <source>
        <dbReference type="ARBA" id="ARBA00010337"/>
    </source>
</evidence>
<dbReference type="OrthoDB" id="2192946at2759"/>
<dbReference type="InterPro" id="IPR041470">
    <property type="entry name" value="GCP_N"/>
</dbReference>
<proteinExistence type="inferred from homology"/>
<accession>A0A1J4K0G1</accession>
<dbReference type="Gene3D" id="1.20.120.1900">
    <property type="entry name" value="Gamma-tubulin complex, C-terminal domain"/>
    <property type="match status" value="1"/>
</dbReference>
<dbReference type="GO" id="GO:0051225">
    <property type="term" value="P:spindle assembly"/>
    <property type="evidence" value="ECO:0007669"/>
    <property type="project" value="TreeGrafter"/>
</dbReference>
<keyword evidence="3" id="KW-0963">Cytoplasm</keyword>
<feature type="domain" description="Gamma tubulin complex component protein N-terminal" evidence="7">
    <location>
        <begin position="43"/>
        <end position="320"/>
    </location>
</feature>
<dbReference type="Pfam" id="PF04130">
    <property type="entry name" value="GCP_C_terminal"/>
    <property type="match status" value="1"/>
</dbReference>
<organism evidence="8 9">
    <name type="scientific">Tritrichomonas foetus</name>
    <dbReference type="NCBI Taxonomy" id="1144522"/>
    <lineage>
        <taxon>Eukaryota</taxon>
        <taxon>Metamonada</taxon>
        <taxon>Parabasalia</taxon>
        <taxon>Tritrichomonadida</taxon>
        <taxon>Tritrichomonadidae</taxon>
        <taxon>Tritrichomonas</taxon>
    </lineage>
</organism>
<dbReference type="InterPro" id="IPR040457">
    <property type="entry name" value="GCP_C"/>
</dbReference>
<evidence type="ECO:0000256" key="4">
    <source>
        <dbReference type="ARBA" id="ARBA00022701"/>
    </source>
</evidence>
<dbReference type="VEuPathDB" id="TrichDB:TRFO_29397"/>